<keyword evidence="3" id="KW-0378">Hydrolase</keyword>
<dbReference type="AlphaFoldDB" id="A0A1Q6HZX0"/>
<dbReference type="SUPFAM" id="SSF51445">
    <property type="entry name" value="(Trans)glycosidases"/>
    <property type="match status" value="1"/>
</dbReference>
<dbReference type="PANTHER" id="PTHR11452:SF75">
    <property type="entry name" value="ALPHA-GALACTOSIDASE MEL1"/>
    <property type="match status" value="1"/>
</dbReference>
<comment type="caution">
    <text evidence="7">The sequence shown here is derived from an EMBL/GenBank/DDBJ whole genome shotgun (WGS) entry which is preliminary data.</text>
</comment>
<evidence type="ECO:0000256" key="1">
    <source>
        <dbReference type="ARBA" id="ARBA00009743"/>
    </source>
</evidence>
<dbReference type="Pfam" id="PF17801">
    <property type="entry name" value="Melibiase_C"/>
    <property type="match status" value="1"/>
</dbReference>
<organism evidence="7 8">
    <name type="scientific">Bacteroides uniformis</name>
    <dbReference type="NCBI Taxonomy" id="820"/>
    <lineage>
        <taxon>Bacteria</taxon>
        <taxon>Pseudomonadati</taxon>
        <taxon>Bacteroidota</taxon>
        <taxon>Bacteroidia</taxon>
        <taxon>Bacteroidales</taxon>
        <taxon>Bacteroidaceae</taxon>
        <taxon>Bacteroides</taxon>
    </lineage>
</organism>
<gene>
    <name evidence="7" type="ORF">BHV79_10955</name>
</gene>
<dbReference type="GO" id="GO:0004553">
    <property type="term" value="F:hydrolase activity, hydrolyzing O-glycosyl compounds"/>
    <property type="evidence" value="ECO:0007669"/>
    <property type="project" value="InterPro"/>
</dbReference>
<evidence type="ECO:0000313" key="8">
    <source>
        <dbReference type="Proteomes" id="UP000186549"/>
    </source>
</evidence>
<dbReference type="Gene3D" id="2.60.40.1180">
    <property type="entry name" value="Golgi alpha-mannosidase II"/>
    <property type="match status" value="1"/>
</dbReference>
<protein>
    <recommendedName>
        <fullName evidence="6">Alpha galactosidase C-terminal domain-containing protein</fullName>
    </recommendedName>
</protein>
<feature type="signal peptide" evidence="5">
    <location>
        <begin position="1"/>
        <end position="19"/>
    </location>
</feature>
<dbReference type="InterPro" id="IPR017853">
    <property type="entry name" value="GH"/>
</dbReference>
<feature type="domain" description="Alpha galactosidase C-terminal" evidence="6">
    <location>
        <begin position="604"/>
        <end position="666"/>
    </location>
</feature>
<dbReference type="Gene3D" id="3.20.20.70">
    <property type="entry name" value="Aldolase class I"/>
    <property type="match status" value="1"/>
</dbReference>
<evidence type="ECO:0000313" key="7">
    <source>
        <dbReference type="EMBL" id="OKZ32200.1"/>
    </source>
</evidence>
<keyword evidence="4" id="KW-0326">Glycosidase</keyword>
<evidence type="ECO:0000256" key="2">
    <source>
        <dbReference type="ARBA" id="ARBA00022729"/>
    </source>
</evidence>
<accession>A0A1Q6HZX0</accession>
<dbReference type="InterPro" id="IPR002241">
    <property type="entry name" value="Glyco_hydro_27"/>
</dbReference>
<dbReference type="GO" id="GO:0005975">
    <property type="term" value="P:carbohydrate metabolic process"/>
    <property type="evidence" value="ECO:0007669"/>
    <property type="project" value="InterPro"/>
</dbReference>
<dbReference type="SUPFAM" id="SSF51011">
    <property type="entry name" value="Glycosyl hydrolase domain"/>
    <property type="match status" value="1"/>
</dbReference>
<dbReference type="PANTHER" id="PTHR11452">
    <property type="entry name" value="ALPHA-GALACTOSIDASE/ALPHA-N-ACETYLGALACTOSAMINIDASE"/>
    <property type="match status" value="1"/>
</dbReference>
<sequence length="668" mass="74533">MQKLLLSCLILTTPLSVLASNKTYSHDGRQLTVDNSTGAVTIVAGNDTIIKANIPAWGLDDNVRRPDALQKVKSSSRRISDVHGDALRVSVTGSYGNEKATVDYDIYPQFILTRLSVEGDAAQKDGFALNFLAPVSTRQSYQFADRAGNYAVSVPYDNDAWVRYTNTPFGDAIPESYEVAALFNADTRKGLVIGSVEHDIWKTGIKTATDANAAIVSLEAFGGASSELTRDKRPHGHVAGKTVKSPRIILISTDDWRDGLELFADQCAVFAPSVPSKGPRPFGWNSWGKLQTKITYDKAIEVSDFIHDNITNRGFHDADSSVVIDLDAFWDFGFKPHQHRQFVEHCRANGQKAGIYWCPFTDWGGNPDGVLGEDPQYKMKDLYIYVNGEPVKFDGAPALDPTHPGTKARIKRQLEQFIDWGYEYVKIDFMAHGAYEGDTHYDPSVTTGTQAFNQGMAYIDSINDNRLWINLSIAPLFPANYAHSRRISCDAWAGVKDTEYVLNALTYGWWLDHLYHYNDADHVVYEGATDGENRMRITSSALTGVYFLGDDMSKDGLESTKERIIRNTGNREINAMARNCKSFRPVEHAKGTSAADMFTNSDDKYIYVAIFNFTDRPVEKTLPMRRLGLSESINYLAMELWSHDTLNVNGAINVAIPARDVKVFRIEK</sequence>
<dbReference type="EMBL" id="MNQU01000235">
    <property type="protein sequence ID" value="OKZ32200.1"/>
    <property type="molecule type" value="Genomic_DNA"/>
</dbReference>
<name>A0A1Q6HZX0_BACUN</name>
<proteinExistence type="inferred from homology"/>
<dbReference type="InterPro" id="IPR041233">
    <property type="entry name" value="Melibiase_C"/>
</dbReference>
<dbReference type="InterPro" id="IPR013780">
    <property type="entry name" value="Glyco_hydro_b"/>
</dbReference>
<reference evidence="7 8" key="1">
    <citation type="journal article" date="2016" name="Nat. Biotechnol.">
        <title>Measurement of bacterial replication rates in microbial communities.</title>
        <authorList>
            <person name="Brown C.T."/>
            <person name="Olm M.R."/>
            <person name="Thomas B.C."/>
            <person name="Banfield J.F."/>
        </authorList>
    </citation>
    <scope>NUCLEOTIDE SEQUENCE [LARGE SCALE GENOMIC DNA]</scope>
    <source>
        <strain evidence="7">45_41</strain>
    </source>
</reference>
<feature type="chain" id="PRO_5013248414" description="Alpha galactosidase C-terminal domain-containing protein" evidence="5">
    <location>
        <begin position="20"/>
        <end position="668"/>
    </location>
</feature>
<comment type="similarity">
    <text evidence="1">Belongs to the glycosyl hydrolase 27 family.</text>
</comment>
<dbReference type="InterPro" id="IPR013785">
    <property type="entry name" value="Aldolase_TIM"/>
</dbReference>
<keyword evidence="2 5" id="KW-0732">Signal</keyword>
<evidence type="ECO:0000259" key="6">
    <source>
        <dbReference type="Pfam" id="PF17801"/>
    </source>
</evidence>
<evidence type="ECO:0000256" key="3">
    <source>
        <dbReference type="ARBA" id="ARBA00022801"/>
    </source>
</evidence>
<evidence type="ECO:0000256" key="4">
    <source>
        <dbReference type="ARBA" id="ARBA00023295"/>
    </source>
</evidence>
<evidence type="ECO:0000256" key="5">
    <source>
        <dbReference type="SAM" id="SignalP"/>
    </source>
</evidence>
<dbReference type="Proteomes" id="UP000186549">
    <property type="component" value="Unassembled WGS sequence"/>
</dbReference>